<feature type="region of interest" description="Disordered" evidence="3">
    <location>
        <begin position="905"/>
        <end position="952"/>
    </location>
</feature>
<feature type="region of interest" description="Disordered" evidence="3">
    <location>
        <begin position="32"/>
        <end position="61"/>
    </location>
</feature>
<accession>A0A835YG12</accession>
<dbReference type="InterPro" id="IPR029058">
    <property type="entry name" value="AB_hydrolase_fold"/>
</dbReference>
<dbReference type="InterPro" id="IPR002410">
    <property type="entry name" value="Peptidase_S33"/>
</dbReference>
<proteinExistence type="inferred from homology"/>
<feature type="compositionally biased region" description="Basic and acidic residues" evidence="3">
    <location>
        <begin position="46"/>
        <end position="58"/>
    </location>
</feature>
<dbReference type="EMBL" id="JAEHOE010000001">
    <property type="protein sequence ID" value="KAG2502232.1"/>
    <property type="molecule type" value="Genomic_DNA"/>
</dbReference>
<sequence>MPPGHDVALRETRLCVRGCSLHVLVAERSPQPQRYELQHQQQKTAAQRELREQREPAEPRSTPAHGLVLVLVHGGPGVADHSELLPLAGAALSACPSLHRVVLYDQAGCGRSDAPRTGAGGAQGPGPGEARAGLAAYVDELAQVLAWVQRGPLLPGDEAAAGDAPHESPGGGPADRGSQTADQQAGGRQEGGSGPPLFVLGHSWGGQLLLELLRRAEPEACEAGELGHTPTSNQEEPAPPGTSAPRAVMPAGVGLPLARTRKGLRLCITDVAPPPTQLGSGAGLGESSNAGQCTGEGGGGTRMLTLHLAGAIVANAPLCSRASEARHRALREALDPGTRALLEAAVREADDGSVGSGVYRRLVGPWEGEVTGEMAVWSAISQEDGALDGRIARAGVPLLLLSGDEDEVPYWQYVPAVAGLGPQDLLQHVYALLRLHGAALTPRQEAHVLVQLGRLRSASPEVLRALAESLIRRPSPPPLPQPSPRSTPLATTDEPPSPSPSPSASPSGPGLTRLTAPELAAVVFTLSAFSVRPSDAWLGTAMASLQLGLPQLSGAALARLLSGLVQLGVRPTSPWMALYEQALAAELARHAEQAQHAGQAGGVGERREGVGAGAGAHGGVAGQEAGAAHEDGAGVAGPLGRGPEELGPDDLVRVFRAAAEIGFQPGEQCRSLLLGAAGRELAAGRMAEHHLAGLAWALTRTHWPVEAAWGAQFLEVTSSSLPRFKPADLPPVVAFLASARLPAPPSRAWMVRCLAASQAALPQCSPRDLPDLLLNFLQLDPRLFVRRAPTPGPAPQATEAAALSAPVAAGGGAASAAEAEATEAELVAAAGSWLQRYLGQCTDKLPRFTAAGVARVLVAVAACGVAPGPAWLEAACAALASKSDVLAPSDLADAVTALAALRLPPPAPAPPPPPPLLPARLGASSSRASSSSPPSSSSSSASTSSWSPAPSASASASRSQQALLEALLAACETKLSLLSGRQLVGVAAAAAAVEVRPRAAWLRALLEETGERLERATSPHPAAAPTIAFSAADAAAEALPPALLPELLVAVAKLDAVPSRAWLTVFLRAAGRALPELGPAALAGLVWGLVVLDVRPPQRWTERLMGRVGECLGEGTEGRGAGGEVQGLELALAWAQGRRVGTAGQGQEGAGQGGAPQGGARPAGEGLRLHGVGVGERPNERAQGRGQGQGPRREKKRVVSGYKAGPYRRIDSGIRASG</sequence>
<feature type="compositionally biased region" description="Pro residues" evidence="3">
    <location>
        <begin position="905"/>
        <end position="917"/>
    </location>
</feature>
<dbReference type="InterPro" id="IPR051425">
    <property type="entry name" value="Formin_Homology"/>
</dbReference>
<feature type="compositionally biased region" description="Low complexity" evidence="3">
    <location>
        <begin position="918"/>
        <end position="952"/>
    </location>
</feature>
<feature type="compositionally biased region" description="Gly residues" evidence="3">
    <location>
        <begin position="1143"/>
        <end position="1157"/>
    </location>
</feature>
<feature type="domain" description="AB hydrolase-1" evidence="4">
    <location>
        <begin position="68"/>
        <end position="221"/>
    </location>
</feature>
<dbReference type="Gene3D" id="3.40.50.1820">
    <property type="entry name" value="alpha/beta hydrolase"/>
    <property type="match status" value="1"/>
</dbReference>
<dbReference type="AlphaFoldDB" id="A0A835YG12"/>
<dbReference type="Pfam" id="PF00561">
    <property type="entry name" value="Abhydrolase_1"/>
    <property type="match status" value="1"/>
</dbReference>
<evidence type="ECO:0000313" key="6">
    <source>
        <dbReference type="Proteomes" id="UP000612055"/>
    </source>
</evidence>
<dbReference type="OrthoDB" id="550437at2759"/>
<dbReference type="Proteomes" id="UP000612055">
    <property type="component" value="Unassembled WGS sequence"/>
</dbReference>
<evidence type="ECO:0000256" key="1">
    <source>
        <dbReference type="ARBA" id="ARBA00010088"/>
    </source>
</evidence>
<protein>
    <recommendedName>
        <fullName evidence="4">AB hydrolase-1 domain-containing protein</fullName>
    </recommendedName>
</protein>
<dbReference type="GO" id="GO:0006508">
    <property type="term" value="P:proteolysis"/>
    <property type="evidence" value="ECO:0007669"/>
    <property type="project" value="InterPro"/>
</dbReference>
<evidence type="ECO:0000256" key="2">
    <source>
        <dbReference type="ARBA" id="ARBA00022801"/>
    </source>
</evidence>
<reference evidence="5" key="1">
    <citation type="journal article" date="2020" name="bioRxiv">
        <title>Comparative genomics of Chlamydomonas.</title>
        <authorList>
            <person name="Craig R.J."/>
            <person name="Hasan A.R."/>
            <person name="Ness R.W."/>
            <person name="Keightley P.D."/>
        </authorList>
    </citation>
    <scope>NUCLEOTIDE SEQUENCE</scope>
    <source>
        <strain evidence="5">CCAP 11/70</strain>
    </source>
</reference>
<keyword evidence="2" id="KW-0378">Hydrolase</keyword>
<name>A0A835YG12_9CHLO</name>
<dbReference type="PRINTS" id="PR00793">
    <property type="entry name" value="PROAMNOPTASE"/>
</dbReference>
<comment type="similarity">
    <text evidence="1">Belongs to the peptidase S33 family.</text>
</comment>
<dbReference type="InterPro" id="IPR000073">
    <property type="entry name" value="AB_hydrolase_1"/>
</dbReference>
<dbReference type="SUPFAM" id="SSF53474">
    <property type="entry name" value="alpha/beta-Hydrolases"/>
    <property type="match status" value="1"/>
</dbReference>
<evidence type="ECO:0000313" key="5">
    <source>
        <dbReference type="EMBL" id="KAG2502232.1"/>
    </source>
</evidence>
<feature type="compositionally biased region" description="Gly residues" evidence="3">
    <location>
        <begin position="610"/>
        <end position="621"/>
    </location>
</feature>
<feature type="region of interest" description="Disordered" evidence="3">
    <location>
        <begin position="156"/>
        <end position="199"/>
    </location>
</feature>
<evidence type="ECO:0000259" key="4">
    <source>
        <dbReference type="Pfam" id="PF00561"/>
    </source>
</evidence>
<dbReference type="PANTHER" id="PTHR45725:SF18">
    <property type="entry name" value="ORC1-LIKE AAA ATPASE DOMAIN-CONTAINING PROTEIN"/>
    <property type="match status" value="1"/>
</dbReference>
<organism evidence="5 6">
    <name type="scientific">Edaphochlamys debaryana</name>
    <dbReference type="NCBI Taxonomy" id="47281"/>
    <lineage>
        <taxon>Eukaryota</taxon>
        <taxon>Viridiplantae</taxon>
        <taxon>Chlorophyta</taxon>
        <taxon>core chlorophytes</taxon>
        <taxon>Chlorophyceae</taxon>
        <taxon>CS clade</taxon>
        <taxon>Chlamydomonadales</taxon>
        <taxon>Chlamydomonadales incertae sedis</taxon>
        <taxon>Edaphochlamys</taxon>
    </lineage>
</organism>
<gene>
    <name evidence="5" type="ORF">HYH03_000718</name>
</gene>
<feature type="compositionally biased region" description="Pro residues" evidence="3">
    <location>
        <begin position="474"/>
        <end position="485"/>
    </location>
</feature>
<feature type="region of interest" description="Disordered" evidence="3">
    <location>
        <begin position="1141"/>
        <end position="1218"/>
    </location>
</feature>
<feature type="region of interest" description="Disordered" evidence="3">
    <location>
        <begin position="472"/>
        <end position="512"/>
    </location>
</feature>
<evidence type="ECO:0000256" key="3">
    <source>
        <dbReference type="SAM" id="MobiDB-lite"/>
    </source>
</evidence>
<feature type="region of interest" description="Disordered" evidence="3">
    <location>
        <begin position="224"/>
        <end position="245"/>
    </location>
</feature>
<comment type="caution">
    <text evidence="5">The sequence shown here is derived from an EMBL/GenBank/DDBJ whole genome shotgun (WGS) entry which is preliminary data.</text>
</comment>
<keyword evidence="6" id="KW-1185">Reference proteome</keyword>
<feature type="region of interest" description="Disordered" evidence="3">
    <location>
        <begin position="596"/>
        <end position="643"/>
    </location>
</feature>
<dbReference type="PANTHER" id="PTHR45725">
    <property type="entry name" value="FORMIN HOMOLOGY 2 FAMILY MEMBER"/>
    <property type="match status" value="1"/>
</dbReference>
<dbReference type="GO" id="GO:0008233">
    <property type="term" value="F:peptidase activity"/>
    <property type="evidence" value="ECO:0007669"/>
    <property type="project" value="InterPro"/>
</dbReference>